<dbReference type="PANTHER" id="PTHR14269">
    <property type="entry name" value="CDP-DIACYLGLYCEROL--GLYCEROL-3-PHOSPHATE 3-PHOSPHATIDYLTRANSFERASE-RELATED"/>
    <property type="match status" value="1"/>
</dbReference>
<comment type="pathway">
    <text evidence="3">Lipid metabolism.</text>
</comment>
<keyword evidence="7" id="KW-0444">Lipid biosynthesis</keyword>
<evidence type="ECO:0000256" key="7">
    <source>
        <dbReference type="ARBA" id="ARBA00022516"/>
    </source>
</evidence>
<keyword evidence="13" id="KW-1208">Phospholipid metabolism</keyword>
<dbReference type="GO" id="GO:0008444">
    <property type="term" value="F:CDP-diacylglycerol-glycerol-3-phosphate 3-phosphatidyltransferase activity"/>
    <property type="evidence" value="ECO:0007669"/>
    <property type="project" value="UniProtKB-EC"/>
</dbReference>
<comment type="subcellular location">
    <subcellularLocation>
        <location evidence="1">Membrane</location>
        <topology evidence="1">Multi-pass membrane protein</topology>
    </subcellularLocation>
</comment>
<keyword evidence="10" id="KW-0443">Lipid metabolism</keyword>
<evidence type="ECO:0000313" key="17">
    <source>
        <dbReference type="Proteomes" id="UP000231658"/>
    </source>
</evidence>
<dbReference type="EC" id="2.7.8.5" evidence="5"/>
<dbReference type="InterPro" id="IPR000462">
    <property type="entry name" value="CDP-OH_P_trans"/>
</dbReference>
<evidence type="ECO:0000256" key="9">
    <source>
        <dbReference type="ARBA" id="ARBA00022989"/>
    </source>
</evidence>
<dbReference type="GO" id="GO:0016020">
    <property type="term" value="C:membrane"/>
    <property type="evidence" value="ECO:0007669"/>
    <property type="project" value="UniProtKB-SubCell"/>
</dbReference>
<feature type="transmembrane region" description="Helical" evidence="15">
    <location>
        <begin position="152"/>
        <end position="175"/>
    </location>
</feature>
<feature type="transmembrane region" description="Helical" evidence="15">
    <location>
        <begin position="91"/>
        <end position="114"/>
    </location>
</feature>
<evidence type="ECO:0000256" key="1">
    <source>
        <dbReference type="ARBA" id="ARBA00004141"/>
    </source>
</evidence>
<feature type="transmembrane region" description="Helical" evidence="15">
    <location>
        <begin position="65"/>
        <end position="85"/>
    </location>
</feature>
<dbReference type="Gene3D" id="1.20.120.1760">
    <property type="match status" value="1"/>
</dbReference>
<protein>
    <recommendedName>
        <fullName evidence="6">CDP-diacylglycerol--glycerol-3-phosphate 3-phosphatidyltransferase</fullName>
        <ecNumber evidence="5">2.7.8.5</ecNumber>
    </recommendedName>
</protein>
<evidence type="ECO:0000256" key="6">
    <source>
        <dbReference type="ARBA" id="ARBA00014944"/>
    </source>
</evidence>
<proteinExistence type="inferred from homology"/>
<keyword evidence="11 15" id="KW-0472">Membrane</keyword>
<feature type="transmembrane region" description="Helical" evidence="15">
    <location>
        <begin position="12"/>
        <end position="29"/>
    </location>
</feature>
<accession>A0A1C3RK69</accession>
<feature type="transmembrane region" description="Helical" evidence="15">
    <location>
        <begin position="35"/>
        <end position="53"/>
    </location>
</feature>
<keyword evidence="8 15" id="KW-0812">Transmembrane</keyword>
<gene>
    <name evidence="16" type="ORF">MTBPR1_60146</name>
</gene>
<name>A0A1C3RK69_9PROT</name>
<keyword evidence="17" id="KW-1185">Reference proteome</keyword>
<dbReference type="EMBL" id="FLYE01000045">
    <property type="protein sequence ID" value="SCA57633.1"/>
    <property type="molecule type" value="Genomic_DNA"/>
</dbReference>
<dbReference type="AlphaFoldDB" id="A0A1C3RK69"/>
<dbReference type="RefSeq" id="WP_240492917.1">
    <property type="nucleotide sequence ID" value="NZ_FLYE01000045.1"/>
</dbReference>
<comment type="catalytic activity">
    <reaction evidence="14">
        <text>a CDP-1,2-diacyl-sn-glycerol + sn-glycerol 3-phosphate = a 1,2-diacyl-sn-glycero-3-phospho-(1'-sn-glycero-3'-phosphate) + CMP + H(+)</text>
        <dbReference type="Rhea" id="RHEA:12593"/>
        <dbReference type="ChEBI" id="CHEBI:15378"/>
        <dbReference type="ChEBI" id="CHEBI:57597"/>
        <dbReference type="ChEBI" id="CHEBI:58332"/>
        <dbReference type="ChEBI" id="CHEBI:60110"/>
        <dbReference type="ChEBI" id="CHEBI:60377"/>
        <dbReference type="EC" id="2.7.8.5"/>
    </reaction>
</comment>
<evidence type="ECO:0000256" key="15">
    <source>
        <dbReference type="SAM" id="Phobius"/>
    </source>
</evidence>
<sequence length="187" mass="20793">MSQQFWLNIPNMITIARVMAVPFMVWLIISHELQAAFWLFIAAGISDGVDGYLAKILKARTQIGAFLDPIADKLLLVSVFVVLGVQELIPLWLVIMVVFRDMAIVIGAALIELLTRDLKMSPNFSSKVNTTVQIVLLSFVLGVHGLEVTDMIWAIDVLVYITALTTLVSGLIYLYQWGINISKENGE</sequence>
<evidence type="ECO:0000256" key="10">
    <source>
        <dbReference type="ARBA" id="ARBA00023098"/>
    </source>
</evidence>
<dbReference type="STRING" id="1867952.MTBPR1_60146"/>
<evidence type="ECO:0000256" key="4">
    <source>
        <dbReference type="ARBA" id="ARBA00010441"/>
    </source>
</evidence>
<keyword evidence="9 15" id="KW-1133">Transmembrane helix</keyword>
<evidence type="ECO:0000256" key="3">
    <source>
        <dbReference type="ARBA" id="ARBA00005189"/>
    </source>
</evidence>
<dbReference type="PIRSF" id="PIRSF000847">
    <property type="entry name" value="Phos_ph_gly_syn"/>
    <property type="match status" value="1"/>
</dbReference>
<comment type="similarity">
    <text evidence="4">Belongs to the CDP-alcohol phosphatidyltransferase class-I family.</text>
</comment>
<keyword evidence="16" id="KW-0808">Transferase</keyword>
<evidence type="ECO:0000256" key="14">
    <source>
        <dbReference type="ARBA" id="ARBA00048586"/>
    </source>
</evidence>
<evidence type="ECO:0000256" key="5">
    <source>
        <dbReference type="ARBA" id="ARBA00013170"/>
    </source>
</evidence>
<dbReference type="InterPro" id="IPR043130">
    <property type="entry name" value="CDP-OH_PTrfase_TM_dom"/>
</dbReference>
<feature type="transmembrane region" description="Helical" evidence="15">
    <location>
        <begin position="126"/>
        <end position="146"/>
    </location>
</feature>
<dbReference type="Pfam" id="PF01066">
    <property type="entry name" value="CDP-OH_P_transf"/>
    <property type="match status" value="1"/>
</dbReference>
<dbReference type="Proteomes" id="UP000231658">
    <property type="component" value="Unassembled WGS sequence"/>
</dbReference>
<dbReference type="InterPro" id="IPR050324">
    <property type="entry name" value="CDP-alcohol_PTase-I"/>
</dbReference>
<organism evidence="16 17">
    <name type="scientific">Candidatus Terasakiella magnetica</name>
    <dbReference type="NCBI Taxonomy" id="1867952"/>
    <lineage>
        <taxon>Bacteria</taxon>
        <taxon>Pseudomonadati</taxon>
        <taxon>Pseudomonadota</taxon>
        <taxon>Alphaproteobacteria</taxon>
        <taxon>Rhodospirillales</taxon>
        <taxon>Terasakiellaceae</taxon>
        <taxon>Terasakiella</taxon>
    </lineage>
</organism>
<evidence type="ECO:0000256" key="11">
    <source>
        <dbReference type="ARBA" id="ARBA00023136"/>
    </source>
</evidence>
<evidence type="ECO:0000256" key="12">
    <source>
        <dbReference type="ARBA" id="ARBA00023209"/>
    </source>
</evidence>
<dbReference type="PANTHER" id="PTHR14269:SF62">
    <property type="entry name" value="CDP-DIACYLGLYCEROL--GLYCEROL-3-PHOSPHATE 3-PHOSPHATIDYLTRANSFERASE 1, CHLOROPLASTIC"/>
    <property type="match status" value="1"/>
</dbReference>
<keyword evidence="12" id="KW-0594">Phospholipid biosynthesis</keyword>
<comment type="pathway">
    <text evidence="2">Phospholipid metabolism; phosphatidylglycerol biosynthesis; phosphatidylglycerol from CDP-diacylglycerol: step 1/2.</text>
</comment>
<evidence type="ECO:0000256" key="13">
    <source>
        <dbReference type="ARBA" id="ARBA00023264"/>
    </source>
</evidence>
<reference evidence="16 17" key="1">
    <citation type="submission" date="2016-07" db="EMBL/GenBank/DDBJ databases">
        <authorList>
            <person name="Lefevre C.T."/>
        </authorList>
    </citation>
    <scope>NUCLEOTIDE SEQUENCE [LARGE SCALE GENOMIC DNA]</scope>
    <source>
        <strain evidence="16">PR1</strain>
    </source>
</reference>
<dbReference type="GO" id="GO:0046474">
    <property type="term" value="P:glycerophospholipid biosynthetic process"/>
    <property type="evidence" value="ECO:0007669"/>
    <property type="project" value="TreeGrafter"/>
</dbReference>
<evidence type="ECO:0000313" key="16">
    <source>
        <dbReference type="EMBL" id="SCA57633.1"/>
    </source>
</evidence>
<evidence type="ECO:0000256" key="8">
    <source>
        <dbReference type="ARBA" id="ARBA00022692"/>
    </source>
</evidence>
<evidence type="ECO:0000256" key="2">
    <source>
        <dbReference type="ARBA" id="ARBA00005042"/>
    </source>
</evidence>
<dbReference type="InterPro" id="IPR004570">
    <property type="entry name" value="Phosphatidylglycerol_P_synth"/>
</dbReference>